<dbReference type="OrthoDB" id="10017160at2759"/>
<dbReference type="Proteomes" id="UP000299102">
    <property type="component" value="Unassembled WGS sequence"/>
</dbReference>
<sequence>MFLAIKHHARRLFLSREFNHGHLNFSDEFRDGRQSTSVNNKYIDAMHRMIETDRHVTYHDIWASLDQCRLDRLKLTLLIAARMKGRGASEPVRRSRTSPLHNIDCGRVPRRHAAAARCGRGSSARFCRDHVLGKASAGQTAPSRRLAPAAARRRPAMADPPGADPPRRPPRADGRAREGSRAASTRDRGGTTDGNP</sequence>
<accession>A0A4C1TUY8</accession>
<dbReference type="AlphaFoldDB" id="A0A4C1TUY8"/>
<feature type="compositionally biased region" description="Low complexity" evidence="1">
    <location>
        <begin position="141"/>
        <end position="150"/>
    </location>
</feature>
<feature type="compositionally biased region" description="Basic and acidic residues" evidence="1">
    <location>
        <begin position="165"/>
        <end position="190"/>
    </location>
</feature>
<comment type="caution">
    <text evidence="2">The sequence shown here is derived from an EMBL/GenBank/DDBJ whole genome shotgun (WGS) entry which is preliminary data.</text>
</comment>
<keyword evidence="3" id="KW-1185">Reference proteome</keyword>
<feature type="region of interest" description="Disordered" evidence="1">
    <location>
        <begin position="134"/>
        <end position="196"/>
    </location>
</feature>
<proteinExistence type="predicted"/>
<dbReference type="EMBL" id="BGZK01000091">
    <property type="protein sequence ID" value="GBP17851.1"/>
    <property type="molecule type" value="Genomic_DNA"/>
</dbReference>
<organism evidence="2 3">
    <name type="scientific">Eumeta variegata</name>
    <name type="common">Bagworm moth</name>
    <name type="synonym">Eumeta japonica</name>
    <dbReference type="NCBI Taxonomy" id="151549"/>
    <lineage>
        <taxon>Eukaryota</taxon>
        <taxon>Metazoa</taxon>
        <taxon>Ecdysozoa</taxon>
        <taxon>Arthropoda</taxon>
        <taxon>Hexapoda</taxon>
        <taxon>Insecta</taxon>
        <taxon>Pterygota</taxon>
        <taxon>Neoptera</taxon>
        <taxon>Endopterygota</taxon>
        <taxon>Lepidoptera</taxon>
        <taxon>Glossata</taxon>
        <taxon>Ditrysia</taxon>
        <taxon>Tineoidea</taxon>
        <taxon>Psychidae</taxon>
        <taxon>Oiketicinae</taxon>
        <taxon>Eumeta</taxon>
    </lineage>
</organism>
<evidence type="ECO:0000256" key="1">
    <source>
        <dbReference type="SAM" id="MobiDB-lite"/>
    </source>
</evidence>
<evidence type="ECO:0000313" key="3">
    <source>
        <dbReference type="Proteomes" id="UP000299102"/>
    </source>
</evidence>
<evidence type="ECO:0000313" key="2">
    <source>
        <dbReference type="EMBL" id="GBP17851.1"/>
    </source>
</evidence>
<gene>
    <name evidence="2" type="ORF">EVAR_7844_1</name>
</gene>
<protein>
    <submittedName>
        <fullName evidence="2">Uncharacterized protein</fullName>
    </submittedName>
</protein>
<name>A0A4C1TUY8_EUMVA</name>
<reference evidence="2 3" key="1">
    <citation type="journal article" date="2019" name="Commun. Biol.">
        <title>The bagworm genome reveals a unique fibroin gene that provides high tensile strength.</title>
        <authorList>
            <person name="Kono N."/>
            <person name="Nakamura H."/>
            <person name="Ohtoshi R."/>
            <person name="Tomita M."/>
            <person name="Numata K."/>
            <person name="Arakawa K."/>
        </authorList>
    </citation>
    <scope>NUCLEOTIDE SEQUENCE [LARGE SCALE GENOMIC DNA]</scope>
</reference>